<evidence type="ECO:0000313" key="3">
    <source>
        <dbReference type="EMBL" id="EDW11533.2"/>
    </source>
</evidence>
<dbReference type="InterPro" id="IPR000535">
    <property type="entry name" value="MSP_dom"/>
</dbReference>
<dbReference type="PROSITE" id="PS50202">
    <property type="entry name" value="MSP"/>
    <property type="match status" value="1"/>
</dbReference>
<dbReference type="HOGENOM" id="CLU_1251803_0_0_1"/>
<dbReference type="OrthoDB" id="10022288at2759"/>
<evidence type="ECO:0000313" key="4">
    <source>
        <dbReference type="Proteomes" id="UP000009192"/>
    </source>
</evidence>
<keyword evidence="1" id="KW-1133">Transmembrane helix</keyword>
<dbReference type="AlphaFoldDB" id="B4KK15"/>
<sequence>MAHKSNSDLFCVSPRNMIFYSPYDRVQKRLITLLNPTGERLLFKVLTNAPWQYNAIPNCGFIDPYNISEVCISLHHFEFERDKEYSHRVCIQCILAPQTEYLNNQTILCIFKKVRRSQIHSVRVPIELKPEPICIPQHELEGILQNDVQKLIWDLRPINTDYMAQLKEVTMRGPKKRCSWVRILLGPLILISTGLAAAYIHHNFKNEIFSEMKTGDCEN</sequence>
<evidence type="ECO:0000259" key="2">
    <source>
        <dbReference type="PROSITE" id="PS50202"/>
    </source>
</evidence>
<feature type="transmembrane region" description="Helical" evidence="1">
    <location>
        <begin position="180"/>
        <end position="200"/>
    </location>
</feature>
<dbReference type="Proteomes" id="UP000009192">
    <property type="component" value="Unassembled WGS sequence"/>
</dbReference>
<organism evidence="3 4">
    <name type="scientific">Drosophila mojavensis</name>
    <name type="common">Fruit fly</name>
    <dbReference type="NCBI Taxonomy" id="7230"/>
    <lineage>
        <taxon>Eukaryota</taxon>
        <taxon>Metazoa</taxon>
        <taxon>Ecdysozoa</taxon>
        <taxon>Arthropoda</taxon>
        <taxon>Hexapoda</taxon>
        <taxon>Insecta</taxon>
        <taxon>Pterygota</taxon>
        <taxon>Neoptera</taxon>
        <taxon>Endopterygota</taxon>
        <taxon>Diptera</taxon>
        <taxon>Brachycera</taxon>
        <taxon>Muscomorpha</taxon>
        <taxon>Ephydroidea</taxon>
        <taxon>Drosophilidae</taxon>
        <taxon>Drosophila</taxon>
    </lineage>
</organism>
<dbReference type="SUPFAM" id="SSF49354">
    <property type="entry name" value="PapD-like"/>
    <property type="match status" value="1"/>
</dbReference>
<dbReference type="SMR" id="B4KK15"/>
<dbReference type="InParanoid" id="B4KK15"/>
<evidence type="ECO:0000256" key="1">
    <source>
        <dbReference type="SAM" id="Phobius"/>
    </source>
</evidence>
<protein>
    <recommendedName>
        <fullName evidence="2">MSP domain-containing protein</fullName>
    </recommendedName>
</protein>
<reference evidence="3 4" key="1">
    <citation type="journal article" date="2007" name="Nature">
        <title>Evolution of genes and genomes on the Drosophila phylogeny.</title>
        <authorList>
            <consortium name="Drosophila 12 Genomes Consortium"/>
            <person name="Clark A.G."/>
            <person name="Eisen M.B."/>
            <person name="Smith D.R."/>
            <person name="Bergman C.M."/>
            <person name="Oliver B."/>
            <person name="Markow T.A."/>
            <person name="Kaufman T.C."/>
            <person name="Kellis M."/>
            <person name="Gelbart W."/>
            <person name="Iyer V.N."/>
            <person name="Pollard D.A."/>
            <person name="Sackton T.B."/>
            <person name="Larracuente A.M."/>
            <person name="Singh N.D."/>
            <person name="Abad J.P."/>
            <person name="Abt D.N."/>
            <person name="Adryan B."/>
            <person name="Aguade M."/>
            <person name="Akashi H."/>
            <person name="Anderson W.W."/>
            <person name="Aquadro C.F."/>
            <person name="Ardell D.H."/>
            <person name="Arguello R."/>
            <person name="Artieri C.G."/>
            <person name="Barbash D.A."/>
            <person name="Barker D."/>
            <person name="Barsanti P."/>
            <person name="Batterham P."/>
            <person name="Batzoglou S."/>
            <person name="Begun D."/>
            <person name="Bhutkar A."/>
            <person name="Blanco E."/>
            <person name="Bosak S.A."/>
            <person name="Bradley R.K."/>
            <person name="Brand A.D."/>
            <person name="Brent M.R."/>
            <person name="Brooks A.N."/>
            <person name="Brown R.H."/>
            <person name="Butlin R.K."/>
            <person name="Caggese C."/>
            <person name="Calvi B.R."/>
            <person name="Bernardo de Carvalho A."/>
            <person name="Caspi A."/>
            <person name="Castrezana S."/>
            <person name="Celniker S.E."/>
            <person name="Chang J.L."/>
            <person name="Chapple C."/>
            <person name="Chatterji S."/>
            <person name="Chinwalla A."/>
            <person name="Civetta A."/>
            <person name="Clifton S.W."/>
            <person name="Comeron J.M."/>
            <person name="Costello J.C."/>
            <person name="Coyne J.A."/>
            <person name="Daub J."/>
            <person name="David R.G."/>
            <person name="Delcher A.L."/>
            <person name="Delehaunty K."/>
            <person name="Do C.B."/>
            <person name="Ebling H."/>
            <person name="Edwards K."/>
            <person name="Eickbush T."/>
            <person name="Evans J.D."/>
            <person name="Filipski A."/>
            <person name="Findeiss S."/>
            <person name="Freyhult E."/>
            <person name="Fulton L."/>
            <person name="Fulton R."/>
            <person name="Garcia A.C."/>
            <person name="Gardiner A."/>
            <person name="Garfield D.A."/>
            <person name="Garvin B.E."/>
            <person name="Gibson G."/>
            <person name="Gilbert D."/>
            <person name="Gnerre S."/>
            <person name="Godfrey J."/>
            <person name="Good R."/>
            <person name="Gotea V."/>
            <person name="Gravely B."/>
            <person name="Greenberg A.J."/>
            <person name="Griffiths-Jones S."/>
            <person name="Gross S."/>
            <person name="Guigo R."/>
            <person name="Gustafson E.A."/>
            <person name="Haerty W."/>
            <person name="Hahn M.W."/>
            <person name="Halligan D.L."/>
            <person name="Halpern A.L."/>
            <person name="Halter G.M."/>
            <person name="Han M.V."/>
            <person name="Heger A."/>
            <person name="Hillier L."/>
            <person name="Hinrichs A.S."/>
            <person name="Holmes I."/>
            <person name="Hoskins R.A."/>
            <person name="Hubisz M.J."/>
            <person name="Hultmark D."/>
            <person name="Huntley M.A."/>
            <person name="Jaffe D.B."/>
            <person name="Jagadeeshan S."/>
            <person name="Jeck W.R."/>
            <person name="Johnson J."/>
            <person name="Jones C.D."/>
            <person name="Jordan W.C."/>
            <person name="Karpen G.H."/>
            <person name="Kataoka E."/>
            <person name="Keightley P.D."/>
            <person name="Kheradpour P."/>
            <person name="Kirkness E.F."/>
            <person name="Koerich L.B."/>
            <person name="Kristiansen K."/>
            <person name="Kudrna D."/>
            <person name="Kulathinal R.J."/>
            <person name="Kumar S."/>
            <person name="Kwok R."/>
            <person name="Lander E."/>
            <person name="Langley C.H."/>
            <person name="Lapoint R."/>
            <person name="Lazzaro B.P."/>
            <person name="Lee S.J."/>
            <person name="Levesque L."/>
            <person name="Li R."/>
            <person name="Lin C.F."/>
            <person name="Lin M.F."/>
            <person name="Lindblad-Toh K."/>
            <person name="Llopart A."/>
            <person name="Long M."/>
            <person name="Low L."/>
            <person name="Lozovsky E."/>
            <person name="Lu J."/>
            <person name="Luo M."/>
            <person name="Machado C.A."/>
            <person name="Makalowski W."/>
            <person name="Marzo M."/>
            <person name="Matsuda M."/>
            <person name="Matzkin L."/>
            <person name="McAllister B."/>
            <person name="McBride C.S."/>
            <person name="McKernan B."/>
            <person name="McKernan K."/>
            <person name="Mendez-Lago M."/>
            <person name="Minx P."/>
            <person name="Mollenhauer M.U."/>
            <person name="Montooth K."/>
            <person name="Mount S.M."/>
            <person name="Mu X."/>
            <person name="Myers E."/>
            <person name="Negre B."/>
            <person name="Newfeld S."/>
            <person name="Nielsen R."/>
            <person name="Noor M.A."/>
            <person name="O'Grady P."/>
            <person name="Pachter L."/>
            <person name="Papaceit M."/>
            <person name="Parisi M.J."/>
            <person name="Parisi M."/>
            <person name="Parts L."/>
            <person name="Pedersen J.S."/>
            <person name="Pesole G."/>
            <person name="Phillippy A.M."/>
            <person name="Ponting C.P."/>
            <person name="Pop M."/>
            <person name="Porcelli D."/>
            <person name="Powell J.R."/>
            <person name="Prohaska S."/>
            <person name="Pruitt K."/>
            <person name="Puig M."/>
            <person name="Quesneville H."/>
            <person name="Ram K.R."/>
            <person name="Rand D."/>
            <person name="Rasmussen M.D."/>
            <person name="Reed L.K."/>
            <person name="Reenan R."/>
            <person name="Reily A."/>
            <person name="Remington K.A."/>
            <person name="Rieger T.T."/>
            <person name="Ritchie M.G."/>
            <person name="Robin C."/>
            <person name="Rogers Y.H."/>
            <person name="Rohde C."/>
            <person name="Rozas J."/>
            <person name="Rubenfield M.J."/>
            <person name="Ruiz A."/>
            <person name="Russo S."/>
            <person name="Salzberg S.L."/>
            <person name="Sanchez-Gracia A."/>
            <person name="Saranga D.J."/>
            <person name="Sato H."/>
            <person name="Schaeffer S.W."/>
            <person name="Schatz M.C."/>
            <person name="Schlenke T."/>
            <person name="Schwartz R."/>
            <person name="Segarra C."/>
            <person name="Singh R.S."/>
            <person name="Sirot L."/>
            <person name="Sirota M."/>
            <person name="Sisneros N.B."/>
            <person name="Smith C.D."/>
            <person name="Smith T.F."/>
            <person name="Spieth J."/>
            <person name="Stage D.E."/>
            <person name="Stark A."/>
            <person name="Stephan W."/>
            <person name="Strausberg R.L."/>
            <person name="Strempel S."/>
            <person name="Sturgill D."/>
            <person name="Sutton G."/>
            <person name="Sutton G.G."/>
            <person name="Tao W."/>
            <person name="Teichmann S."/>
            <person name="Tobari Y.N."/>
            <person name="Tomimura Y."/>
            <person name="Tsolas J.M."/>
            <person name="Valente V.L."/>
            <person name="Venter E."/>
            <person name="Venter J.C."/>
            <person name="Vicario S."/>
            <person name="Vieira F.G."/>
            <person name="Vilella A.J."/>
            <person name="Villasante A."/>
            <person name="Walenz B."/>
            <person name="Wang J."/>
            <person name="Wasserman M."/>
            <person name="Watts T."/>
            <person name="Wilson D."/>
            <person name="Wilson R.K."/>
            <person name="Wing R.A."/>
            <person name="Wolfner M.F."/>
            <person name="Wong A."/>
            <person name="Wong G.K."/>
            <person name="Wu C.I."/>
            <person name="Wu G."/>
            <person name="Yamamoto D."/>
            <person name="Yang H.P."/>
            <person name="Yang S.P."/>
            <person name="Yorke J.A."/>
            <person name="Yoshida K."/>
            <person name="Zdobnov E."/>
            <person name="Zhang P."/>
            <person name="Zhang Y."/>
            <person name="Zimin A.V."/>
            <person name="Baldwin J."/>
            <person name="Abdouelleil A."/>
            <person name="Abdulkadir J."/>
            <person name="Abebe A."/>
            <person name="Abera B."/>
            <person name="Abreu J."/>
            <person name="Acer S.C."/>
            <person name="Aftuck L."/>
            <person name="Alexander A."/>
            <person name="An P."/>
            <person name="Anderson E."/>
            <person name="Anderson S."/>
            <person name="Arachi H."/>
            <person name="Azer M."/>
            <person name="Bachantsang P."/>
            <person name="Barry A."/>
            <person name="Bayul T."/>
            <person name="Berlin A."/>
            <person name="Bessette D."/>
            <person name="Bloom T."/>
            <person name="Blye J."/>
            <person name="Boguslavskiy L."/>
            <person name="Bonnet C."/>
            <person name="Boukhgalter B."/>
            <person name="Bourzgui I."/>
            <person name="Brown A."/>
            <person name="Cahill P."/>
            <person name="Channer S."/>
            <person name="Cheshatsang Y."/>
            <person name="Chuda L."/>
            <person name="Citroen M."/>
            <person name="Collymore A."/>
            <person name="Cooke P."/>
            <person name="Costello M."/>
            <person name="D'Aco K."/>
            <person name="Daza R."/>
            <person name="De Haan G."/>
            <person name="DeGray S."/>
            <person name="DeMaso C."/>
            <person name="Dhargay N."/>
            <person name="Dooley K."/>
            <person name="Dooley E."/>
            <person name="Doricent M."/>
            <person name="Dorje P."/>
            <person name="Dorjee K."/>
            <person name="Dupes A."/>
            <person name="Elong R."/>
            <person name="Falk J."/>
            <person name="Farina A."/>
            <person name="Faro S."/>
            <person name="Ferguson D."/>
            <person name="Fisher S."/>
            <person name="Foley C.D."/>
            <person name="Franke A."/>
            <person name="Friedrich D."/>
            <person name="Gadbois L."/>
            <person name="Gearin G."/>
            <person name="Gearin C.R."/>
            <person name="Giannoukos G."/>
            <person name="Goode T."/>
            <person name="Graham J."/>
            <person name="Grandbois E."/>
            <person name="Grewal S."/>
            <person name="Gyaltsen K."/>
            <person name="Hafez N."/>
            <person name="Hagos B."/>
            <person name="Hall J."/>
            <person name="Henson C."/>
            <person name="Hollinger A."/>
            <person name="Honan T."/>
            <person name="Huard M.D."/>
            <person name="Hughes L."/>
            <person name="Hurhula B."/>
            <person name="Husby M.E."/>
            <person name="Kamat A."/>
            <person name="Kanga B."/>
            <person name="Kashin S."/>
            <person name="Khazanovich D."/>
            <person name="Kisner P."/>
            <person name="Lance K."/>
            <person name="Lara M."/>
            <person name="Lee W."/>
            <person name="Lennon N."/>
            <person name="Letendre F."/>
            <person name="LeVine R."/>
            <person name="Lipovsky A."/>
            <person name="Liu X."/>
            <person name="Liu J."/>
            <person name="Liu S."/>
            <person name="Lokyitsang T."/>
            <person name="Lokyitsang Y."/>
            <person name="Lubonja R."/>
            <person name="Lui A."/>
            <person name="MacDonald P."/>
            <person name="Magnisalis V."/>
            <person name="Maru K."/>
            <person name="Matthews C."/>
            <person name="McCusker W."/>
            <person name="McDonough S."/>
            <person name="Mehta T."/>
            <person name="Meldrim J."/>
            <person name="Meneus L."/>
            <person name="Mihai O."/>
            <person name="Mihalev A."/>
            <person name="Mihova T."/>
            <person name="Mittelman R."/>
            <person name="Mlenga V."/>
            <person name="Montmayeur A."/>
            <person name="Mulrain L."/>
            <person name="Navidi A."/>
            <person name="Naylor J."/>
            <person name="Negash T."/>
            <person name="Nguyen T."/>
            <person name="Nguyen N."/>
            <person name="Nicol R."/>
            <person name="Norbu C."/>
            <person name="Norbu N."/>
            <person name="Novod N."/>
            <person name="O'Neill B."/>
            <person name="Osman S."/>
            <person name="Markiewicz E."/>
            <person name="Oyono O.L."/>
            <person name="Patti C."/>
            <person name="Phunkhang P."/>
            <person name="Pierre F."/>
            <person name="Priest M."/>
            <person name="Raghuraman S."/>
            <person name="Rege F."/>
            <person name="Reyes R."/>
            <person name="Rise C."/>
            <person name="Rogov P."/>
            <person name="Ross K."/>
            <person name="Ryan E."/>
            <person name="Settipalli S."/>
            <person name="Shea T."/>
            <person name="Sherpa N."/>
            <person name="Shi L."/>
            <person name="Shih D."/>
            <person name="Sparrow T."/>
            <person name="Spaulding J."/>
            <person name="Stalker J."/>
            <person name="Stange-Thomann N."/>
            <person name="Stavropoulos S."/>
            <person name="Stone C."/>
            <person name="Strader C."/>
            <person name="Tesfaye S."/>
            <person name="Thomson T."/>
            <person name="Thoulutsang Y."/>
            <person name="Thoulutsang D."/>
            <person name="Topham K."/>
            <person name="Topping I."/>
            <person name="Tsamla T."/>
            <person name="Vassiliev H."/>
            <person name="Vo A."/>
            <person name="Wangchuk T."/>
            <person name="Wangdi T."/>
            <person name="Weiand M."/>
            <person name="Wilkinson J."/>
            <person name="Wilson A."/>
            <person name="Yadav S."/>
            <person name="Young G."/>
            <person name="Yu Q."/>
            <person name="Zembek L."/>
            <person name="Zhong D."/>
            <person name="Zimmer A."/>
            <person name="Zwirko Z."/>
            <person name="Jaffe D.B."/>
            <person name="Alvarez P."/>
            <person name="Brockman W."/>
            <person name="Butler J."/>
            <person name="Chin C."/>
            <person name="Gnerre S."/>
            <person name="Grabherr M."/>
            <person name="Kleber M."/>
            <person name="Mauceli E."/>
            <person name="MacCallum I."/>
        </authorList>
    </citation>
    <scope>NUCLEOTIDE SEQUENCE [LARGE SCALE GENOMIC DNA]</scope>
    <source>
        <strain evidence="4">Tucson 15081-1352.22</strain>
    </source>
</reference>
<dbReference type="InterPro" id="IPR013783">
    <property type="entry name" value="Ig-like_fold"/>
</dbReference>
<keyword evidence="1" id="KW-0812">Transmembrane</keyword>
<gene>
    <name evidence="3" type="primary">Dmoj\GI17192</name>
    <name evidence="3" type="ORF">Dmoj_GI17192</name>
</gene>
<dbReference type="EMBL" id="CH933807">
    <property type="protein sequence ID" value="EDW11533.2"/>
    <property type="molecule type" value="Genomic_DNA"/>
</dbReference>
<accession>B4KK15</accession>
<feature type="domain" description="MSP" evidence="2">
    <location>
        <begin position="9"/>
        <end position="129"/>
    </location>
</feature>
<dbReference type="Pfam" id="PF00635">
    <property type="entry name" value="Motile_Sperm"/>
    <property type="match status" value="1"/>
</dbReference>
<dbReference type="Gene3D" id="2.60.40.10">
    <property type="entry name" value="Immunoglobulins"/>
    <property type="match status" value="1"/>
</dbReference>
<dbReference type="eggNOG" id="KOG0439">
    <property type="taxonomic scope" value="Eukaryota"/>
</dbReference>
<dbReference type="InterPro" id="IPR008962">
    <property type="entry name" value="PapD-like_sf"/>
</dbReference>
<name>B4KK15_DROMO</name>
<proteinExistence type="predicted"/>
<keyword evidence="1" id="KW-0472">Membrane</keyword>
<dbReference type="KEGG" id="dmo:Dmoj_GI17192"/>
<keyword evidence="4" id="KW-1185">Reference proteome</keyword>